<dbReference type="PANTHER" id="PTHR34107:SF2">
    <property type="entry name" value="SLL0888 PROTEIN"/>
    <property type="match status" value="1"/>
</dbReference>
<dbReference type="Pfam" id="PF05685">
    <property type="entry name" value="Uma2"/>
    <property type="match status" value="1"/>
</dbReference>
<dbReference type="Gene3D" id="3.90.1570.10">
    <property type="entry name" value="tt1808, chain A"/>
    <property type="match status" value="1"/>
</dbReference>
<dbReference type="AlphaFoldDB" id="A0A6J4VFX5"/>
<reference evidence="2" key="1">
    <citation type="submission" date="2020-02" db="EMBL/GenBank/DDBJ databases">
        <authorList>
            <person name="Meier V. D."/>
        </authorList>
    </citation>
    <scope>NUCLEOTIDE SEQUENCE</scope>
    <source>
        <strain evidence="2">AVDCRST_MAG88</strain>
    </source>
</reference>
<evidence type="ECO:0000259" key="1">
    <source>
        <dbReference type="Pfam" id="PF05685"/>
    </source>
</evidence>
<protein>
    <recommendedName>
        <fullName evidence="1">Putative restriction endonuclease domain-containing protein</fullName>
    </recommendedName>
</protein>
<name>A0A6J4VFX5_9BACT</name>
<proteinExistence type="predicted"/>
<dbReference type="SUPFAM" id="SSF52980">
    <property type="entry name" value="Restriction endonuclease-like"/>
    <property type="match status" value="1"/>
</dbReference>
<dbReference type="InterPro" id="IPR011335">
    <property type="entry name" value="Restrct_endonuc-II-like"/>
</dbReference>
<feature type="domain" description="Putative restriction endonuclease" evidence="1">
    <location>
        <begin position="26"/>
        <end position="189"/>
    </location>
</feature>
<dbReference type="EMBL" id="CADCWM010000659">
    <property type="protein sequence ID" value="CAA9574662.1"/>
    <property type="molecule type" value="Genomic_DNA"/>
</dbReference>
<organism evidence="2">
    <name type="scientific">uncultured Thermomicrobiales bacterium</name>
    <dbReference type="NCBI Taxonomy" id="1645740"/>
    <lineage>
        <taxon>Bacteria</taxon>
        <taxon>Pseudomonadati</taxon>
        <taxon>Thermomicrobiota</taxon>
        <taxon>Thermomicrobia</taxon>
        <taxon>Thermomicrobiales</taxon>
        <taxon>environmental samples</taxon>
    </lineage>
</organism>
<evidence type="ECO:0000313" key="2">
    <source>
        <dbReference type="EMBL" id="CAA9574662.1"/>
    </source>
</evidence>
<gene>
    <name evidence="2" type="ORF">AVDCRST_MAG88-2703</name>
</gene>
<dbReference type="CDD" id="cd06260">
    <property type="entry name" value="DUF820-like"/>
    <property type="match status" value="1"/>
</dbReference>
<dbReference type="PANTHER" id="PTHR34107">
    <property type="entry name" value="SLL0198 PROTEIN-RELATED"/>
    <property type="match status" value="1"/>
</dbReference>
<sequence length="196" mass="22201">MLTSPREYRDALVELLPAQGDWSETDYLWLTDRSNHLIELTDGLLEVLPMPTDEHQGILAFLWDEFKAAIGPHGVVRFAPLRLRLRTGKFREPDLLLLLDRADPRRENRYWHGADLVLEVVSPDEPERDLIVKRRDYAEAGIPEYWIVNPLDQTILVLTLDATTYAEHGHFGRGTTATSTLLPGFGVAVDAVFDAA</sequence>
<dbReference type="InterPro" id="IPR008538">
    <property type="entry name" value="Uma2"/>
</dbReference>
<dbReference type="InterPro" id="IPR012296">
    <property type="entry name" value="Nuclease_put_TT1808"/>
</dbReference>
<accession>A0A6J4VFX5</accession>